<dbReference type="AlphaFoldDB" id="A0A2J6Q5D4"/>
<keyword evidence="3" id="KW-1185">Reference proteome</keyword>
<gene>
    <name evidence="2" type="ORF">NA56DRAFT_127218</name>
</gene>
<evidence type="ECO:0000313" key="3">
    <source>
        <dbReference type="Proteomes" id="UP000235672"/>
    </source>
</evidence>
<evidence type="ECO:0000313" key="2">
    <source>
        <dbReference type="EMBL" id="PMD21453.1"/>
    </source>
</evidence>
<dbReference type="EMBL" id="KZ613481">
    <property type="protein sequence ID" value="PMD21453.1"/>
    <property type="molecule type" value="Genomic_DNA"/>
</dbReference>
<dbReference type="Proteomes" id="UP000235672">
    <property type="component" value="Unassembled WGS sequence"/>
</dbReference>
<accession>A0A2J6Q5D4</accession>
<feature type="compositionally biased region" description="Acidic residues" evidence="1">
    <location>
        <begin position="58"/>
        <end position="70"/>
    </location>
</feature>
<sequence>MECRLAEDQHRARRRLEDRVETKLARKRGATHTFLVNPPTERNDLGFMPAGLIVDSSDNSDESTDGDDDDHSSGAQLEALNQVVDESTTCRAATMDGSDVEQQQDEDSVPVRIQDILDSPRHRRKVRTQLLARAGNALRQLGLLNGSGEWAADLGAVTESLATHPKTGTKLRRLLAQVLAELSADALGGVDKDIVTSVALRLECRYLEDLNDEEESVPICLHVIFRGLKRRT</sequence>
<proteinExistence type="predicted"/>
<feature type="region of interest" description="Disordered" evidence="1">
    <location>
        <begin position="51"/>
        <end position="73"/>
    </location>
</feature>
<organism evidence="2 3">
    <name type="scientific">Hyaloscypha hepaticicola</name>
    <dbReference type="NCBI Taxonomy" id="2082293"/>
    <lineage>
        <taxon>Eukaryota</taxon>
        <taxon>Fungi</taxon>
        <taxon>Dikarya</taxon>
        <taxon>Ascomycota</taxon>
        <taxon>Pezizomycotina</taxon>
        <taxon>Leotiomycetes</taxon>
        <taxon>Helotiales</taxon>
        <taxon>Hyaloscyphaceae</taxon>
        <taxon>Hyaloscypha</taxon>
    </lineage>
</organism>
<name>A0A2J6Q5D4_9HELO</name>
<protein>
    <submittedName>
        <fullName evidence="2">Uncharacterized protein</fullName>
    </submittedName>
</protein>
<reference evidence="2 3" key="1">
    <citation type="submission" date="2016-05" db="EMBL/GenBank/DDBJ databases">
        <title>A degradative enzymes factory behind the ericoid mycorrhizal symbiosis.</title>
        <authorList>
            <consortium name="DOE Joint Genome Institute"/>
            <person name="Martino E."/>
            <person name="Morin E."/>
            <person name="Grelet G."/>
            <person name="Kuo A."/>
            <person name="Kohler A."/>
            <person name="Daghino S."/>
            <person name="Barry K."/>
            <person name="Choi C."/>
            <person name="Cichocki N."/>
            <person name="Clum A."/>
            <person name="Copeland A."/>
            <person name="Hainaut M."/>
            <person name="Haridas S."/>
            <person name="Labutti K."/>
            <person name="Lindquist E."/>
            <person name="Lipzen A."/>
            <person name="Khouja H.-R."/>
            <person name="Murat C."/>
            <person name="Ohm R."/>
            <person name="Olson A."/>
            <person name="Spatafora J."/>
            <person name="Veneault-Fourrey C."/>
            <person name="Henrissat B."/>
            <person name="Grigoriev I."/>
            <person name="Martin F."/>
            <person name="Perotto S."/>
        </authorList>
    </citation>
    <scope>NUCLEOTIDE SEQUENCE [LARGE SCALE GENOMIC DNA]</scope>
    <source>
        <strain evidence="2 3">UAMH 7357</strain>
    </source>
</reference>
<evidence type="ECO:0000256" key="1">
    <source>
        <dbReference type="SAM" id="MobiDB-lite"/>
    </source>
</evidence>